<comment type="similarity">
    <text evidence="1">Belongs to the Gfa family.</text>
</comment>
<evidence type="ECO:0000313" key="6">
    <source>
        <dbReference type="EMBL" id="SER04106.1"/>
    </source>
</evidence>
<protein>
    <submittedName>
        <fullName evidence="6">Uncharacterized conserved protein</fullName>
    </submittedName>
</protein>
<evidence type="ECO:0000313" key="7">
    <source>
        <dbReference type="Proteomes" id="UP000199233"/>
    </source>
</evidence>
<evidence type="ECO:0000256" key="4">
    <source>
        <dbReference type="ARBA" id="ARBA00023239"/>
    </source>
</evidence>
<dbReference type="AlphaFoldDB" id="A0A1H9KY72"/>
<organism evidence="6 7">
    <name type="scientific">Solimonas aquatica</name>
    <dbReference type="NCBI Taxonomy" id="489703"/>
    <lineage>
        <taxon>Bacteria</taxon>
        <taxon>Pseudomonadati</taxon>
        <taxon>Pseudomonadota</taxon>
        <taxon>Gammaproteobacteria</taxon>
        <taxon>Nevskiales</taxon>
        <taxon>Nevskiaceae</taxon>
        <taxon>Solimonas</taxon>
    </lineage>
</organism>
<dbReference type="InterPro" id="IPR006913">
    <property type="entry name" value="CENP-V/GFA"/>
</dbReference>
<dbReference type="PANTHER" id="PTHR33337">
    <property type="entry name" value="GFA DOMAIN-CONTAINING PROTEIN"/>
    <property type="match status" value="1"/>
</dbReference>
<evidence type="ECO:0000259" key="5">
    <source>
        <dbReference type="PROSITE" id="PS51891"/>
    </source>
</evidence>
<dbReference type="STRING" id="489703.SAMN04488038_11493"/>
<evidence type="ECO:0000256" key="1">
    <source>
        <dbReference type="ARBA" id="ARBA00005495"/>
    </source>
</evidence>
<keyword evidence="2" id="KW-0479">Metal-binding</keyword>
<dbReference type="Proteomes" id="UP000199233">
    <property type="component" value="Unassembled WGS sequence"/>
</dbReference>
<sequence>MNPTPATPACGGCQCGAVRYEIHAALEKIHLCHCRMCQRAMGNAFAALAGSPRDALRWTQGTPKYYASSSLARRGFCADCGTPLSFEYLDASRVYLTIGSLDDPAAAAPGVHYGAESWLPWLHLQDGLAREPTADDPRLRNMQILQSAIAPPRIEF</sequence>
<dbReference type="GO" id="GO:0016846">
    <property type="term" value="F:carbon-sulfur lyase activity"/>
    <property type="evidence" value="ECO:0007669"/>
    <property type="project" value="InterPro"/>
</dbReference>
<keyword evidence="3" id="KW-0862">Zinc</keyword>
<dbReference type="EMBL" id="FOFS01000014">
    <property type="protein sequence ID" value="SER04106.1"/>
    <property type="molecule type" value="Genomic_DNA"/>
</dbReference>
<dbReference type="RefSeq" id="WP_093288921.1">
    <property type="nucleotide sequence ID" value="NZ_FOFS01000014.1"/>
</dbReference>
<gene>
    <name evidence="6" type="ORF">SAMN04488038_11493</name>
</gene>
<dbReference type="OrthoDB" id="7765631at2"/>
<proteinExistence type="inferred from homology"/>
<dbReference type="Pfam" id="PF04828">
    <property type="entry name" value="GFA"/>
    <property type="match status" value="1"/>
</dbReference>
<reference evidence="6 7" key="1">
    <citation type="submission" date="2016-10" db="EMBL/GenBank/DDBJ databases">
        <authorList>
            <person name="de Groot N.N."/>
        </authorList>
    </citation>
    <scope>NUCLEOTIDE SEQUENCE [LARGE SCALE GENOMIC DNA]</scope>
    <source>
        <strain evidence="6 7">DSM 25927</strain>
    </source>
</reference>
<evidence type="ECO:0000256" key="3">
    <source>
        <dbReference type="ARBA" id="ARBA00022833"/>
    </source>
</evidence>
<feature type="domain" description="CENP-V/GFA" evidence="5">
    <location>
        <begin position="9"/>
        <end position="119"/>
    </location>
</feature>
<dbReference type="InterPro" id="IPR011057">
    <property type="entry name" value="Mss4-like_sf"/>
</dbReference>
<name>A0A1H9KY72_9GAMM</name>
<dbReference type="PANTHER" id="PTHR33337:SF40">
    <property type="entry name" value="CENP-V_GFA DOMAIN-CONTAINING PROTEIN-RELATED"/>
    <property type="match status" value="1"/>
</dbReference>
<dbReference type="Gene3D" id="3.90.1590.10">
    <property type="entry name" value="glutathione-dependent formaldehyde- activating enzyme (gfa)"/>
    <property type="match status" value="1"/>
</dbReference>
<dbReference type="PROSITE" id="PS51891">
    <property type="entry name" value="CENP_V_GFA"/>
    <property type="match status" value="1"/>
</dbReference>
<dbReference type="GO" id="GO:0046872">
    <property type="term" value="F:metal ion binding"/>
    <property type="evidence" value="ECO:0007669"/>
    <property type="project" value="UniProtKB-KW"/>
</dbReference>
<dbReference type="SUPFAM" id="SSF51316">
    <property type="entry name" value="Mss4-like"/>
    <property type="match status" value="1"/>
</dbReference>
<keyword evidence="4" id="KW-0456">Lyase</keyword>
<evidence type="ECO:0000256" key="2">
    <source>
        <dbReference type="ARBA" id="ARBA00022723"/>
    </source>
</evidence>
<keyword evidence="7" id="KW-1185">Reference proteome</keyword>
<accession>A0A1H9KY72</accession>